<feature type="coiled-coil region" evidence="11">
    <location>
        <begin position="506"/>
        <end position="572"/>
    </location>
</feature>
<keyword evidence="2 10" id="KW-0158">Chromosome</keyword>
<evidence type="ECO:0000256" key="2">
    <source>
        <dbReference type="ARBA" id="ARBA00022454"/>
    </source>
</evidence>
<dbReference type="GO" id="GO:0005634">
    <property type="term" value="C:nucleus"/>
    <property type="evidence" value="ECO:0007669"/>
    <property type="project" value="UniProtKB-SubCell"/>
</dbReference>
<dbReference type="Proteomes" id="UP000504635">
    <property type="component" value="Unplaced"/>
</dbReference>
<evidence type="ECO:0000256" key="12">
    <source>
        <dbReference type="SAM" id="MobiDB-lite"/>
    </source>
</evidence>
<evidence type="ECO:0000256" key="6">
    <source>
        <dbReference type="ARBA" id="ARBA00023054"/>
    </source>
</evidence>
<dbReference type="InterPro" id="IPR055260">
    <property type="entry name" value="Ndc80_CH"/>
</dbReference>
<dbReference type="GO" id="GO:0051301">
    <property type="term" value="P:cell division"/>
    <property type="evidence" value="ECO:0007669"/>
    <property type="project" value="UniProtKB-UniRule"/>
</dbReference>
<evidence type="ECO:0000256" key="10">
    <source>
        <dbReference type="RuleBase" id="RU368072"/>
    </source>
</evidence>
<accession>A0A6J2XFE0</accession>
<keyword evidence="3 10" id="KW-0132">Cell division</keyword>
<feature type="compositionally biased region" description="Basic and acidic residues" evidence="12">
    <location>
        <begin position="16"/>
        <end position="37"/>
    </location>
</feature>
<protein>
    <recommendedName>
        <fullName evidence="10">Kinetochore protein NDC80</fullName>
    </recommendedName>
</protein>
<name>A0A6J2XFE0_SITOR</name>
<organism evidence="14 15">
    <name type="scientific">Sitophilus oryzae</name>
    <name type="common">Rice weevil</name>
    <name type="synonym">Curculio oryzae</name>
    <dbReference type="NCBI Taxonomy" id="7048"/>
    <lineage>
        <taxon>Eukaryota</taxon>
        <taxon>Metazoa</taxon>
        <taxon>Ecdysozoa</taxon>
        <taxon>Arthropoda</taxon>
        <taxon>Hexapoda</taxon>
        <taxon>Insecta</taxon>
        <taxon>Pterygota</taxon>
        <taxon>Neoptera</taxon>
        <taxon>Endopterygota</taxon>
        <taxon>Coleoptera</taxon>
        <taxon>Polyphaga</taxon>
        <taxon>Cucujiformia</taxon>
        <taxon>Curculionidae</taxon>
        <taxon>Dryophthorinae</taxon>
        <taxon>Sitophilus</taxon>
    </lineage>
</organism>
<comment type="function">
    <text evidence="10">Acts as a component of the essential kinetochore-associated NDC80 complex, which is required for chromosome segregation and spindle checkpoint activity.</text>
</comment>
<feature type="region of interest" description="Disordered" evidence="12">
    <location>
        <begin position="61"/>
        <end position="97"/>
    </location>
</feature>
<dbReference type="Gene3D" id="1.10.418.30">
    <property type="entry name" value="Ncd80 complex, Ncd80 subunit"/>
    <property type="match status" value="1"/>
</dbReference>
<dbReference type="InterPro" id="IPR038273">
    <property type="entry name" value="Ndc80_sf"/>
</dbReference>
<dbReference type="PANTHER" id="PTHR10643">
    <property type="entry name" value="KINETOCHORE PROTEIN NDC80"/>
    <property type="match status" value="1"/>
</dbReference>
<keyword evidence="6 11" id="KW-0175">Coiled coil</keyword>
<dbReference type="AlphaFoldDB" id="A0A6J2XFE0"/>
<gene>
    <name evidence="15" type="primary">LOC115877571</name>
</gene>
<keyword evidence="14" id="KW-1185">Reference proteome</keyword>
<feature type="region of interest" description="Disordered" evidence="12">
    <location>
        <begin position="1"/>
        <end position="37"/>
    </location>
</feature>
<evidence type="ECO:0000256" key="5">
    <source>
        <dbReference type="ARBA" id="ARBA00022838"/>
    </source>
</evidence>
<feature type="compositionally biased region" description="Polar residues" evidence="12">
    <location>
        <begin position="61"/>
        <end position="87"/>
    </location>
</feature>
<evidence type="ECO:0000259" key="13">
    <source>
        <dbReference type="Pfam" id="PF03801"/>
    </source>
</evidence>
<evidence type="ECO:0000256" key="4">
    <source>
        <dbReference type="ARBA" id="ARBA00022776"/>
    </source>
</evidence>
<dbReference type="Pfam" id="PF03801">
    <property type="entry name" value="Ndc80_HEC"/>
    <property type="match status" value="1"/>
</dbReference>
<dbReference type="KEGG" id="soy:115877571"/>
<dbReference type="InParanoid" id="A0A6J2XFE0"/>
<evidence type="ECO:0000256" key="7">
    <source>
        <dbReference type="ARBA" id="ARBA00023242"/>
    </source>
</evidence>
<dbReference type="RefSeq" id="XP_030749675.1">
    <property type="nucleotide sequence ID" value="XM_030893815.1"/>
</dbReference>
<keyword evidence="4 10" id="KW-0498">Mitosis</keyword>
<comment type="subcellular location">
    <subcellularLocation>
        <location evidence="10">Chromosome</location>
        <location evidence="10">Centromere</location>
        <location evidence="10">Kinetochore</location>
    </subcellularLocation>
    <subcellularLocation>
        <location evidence="10">Nucleus</location>
    </subcellularLocation>
</comment>
<evidence type="ECO:0000256" key="11">
    <source>
        <dbReference type="SAM" id="Coils"/>
    </source>
</evidence>
<feature type="compositionally biased region" description="Polar residues" evidence="12">
    <location>
        <begin position="1"/>
        <end position="12"/>
    </location>
</feature>
<proteinExistence type="inferred from homology"/>
<dbReference type="InterPro" id="IPR005550">
    <property type="entry name" value="Kinetochore_Ndc80"/>
</dbReference>
<comment type="similarity">
    <text evidence="1 10">Belongs to the NDC80/HEC1 family.</text>
</comment>
<feature type="domain" description="Kinetochore protein Ndc80 CH" evidence="13">
    <location>
        <begin position="84"/>
        <end position="211"/>
    </location>
</feature>
<dbReference type="GO" id="GO:0031262">
    <property type="term" value="C:Ndc80 complex"/>
    <property type="evidence" value="ECO:0007669"/>
    <property type="project" value="UniProtKB-UniRule"/>
</dbReference>
<feature type="coiled-coil region" evidence="11">
    <location>
        <begin position="275"/>
        <end position="348"/>
    </location>
</feature>
<dbReference type="PANTHER" id="PTHR10643:SF2">
    <property type="entry name" value="KINETOCHORE PROTEIN NDC80 HOMOLOG"/>
    <property type="match status" value="1"/>
</dbReference>
<dbReference type="GeneID" id="115877571"/>
<keyword evidence="5 10" id="KW-0995">Kinetochore</keyword>
<sequence length="638" mass="74645">MRSSRSLSNIPLPSNFRRDSSKNRDRPKSVVRNSREKSADLLTPLAYRTSDRKWLFEKQRNTPSTPFSACSSRYRPSSIGSKNSLSVTKRDRSPNVPSLHKLMNDKKWLHEQYIKVQGFIQSSGLFPPDLAGMIKPPTIKTFVELMSILLKEIISTVPINSQNYTEIVLSNLKLLRYPGSITMSTIKSANTMHGWPHFITIVSWLIDRVTLSRTVVVNYDEESQRAAACQDILWEYKITRYNYFSEGENGDYIVQAGNALFNDLTKVTDTDLDGLKILEENFEKLQADVELTEHQIEELTHEHTKIQQLNQEKKQVITQFQENKGNREQEVEEELVRLKKLVSKEQEKKEKLTTCLTQLQYEIANQTCKIKEKNEILNQIEDLKRVVTRKEKKIAGYRLIQDDLDRELKTKVVQIESKVDAWNVSVTKTFLPDLQHLHLREKGFHCEDFLKEILEMDKERRLIEKGLLEEFKSIQGDICQKEREKIILKEKIKVFLDREKRLDDSRKDIEADKEKHQKMLQGIEDITKTQDFEINHLEQLICQNRKDAENLIKEYEERIQQSSQHLNLMAKKGMAILIEAHNMTLRLLARIDVKLNSEMQKLLLRNEQAKESLHRAFQELIESKALTEKLYACFNEEN</sequence>
<keyword evidence="7 10" id="KW-0539">Nucleus</keyword>
<evidence type="ECO:0000313" key="15">
    <source>
        <dbReference type="RefSeq" id="XP_030749675.1"/>
    </source>
</evidence>
<evidence type="ECO:0000256" key="9">
    <source>
        <dbReference type="ARBA" id="ARBA00023328"/>
    </source>
</evidence>
<keyword evidence="8 10" id="KW-0131">Cell cycle</keyword>
<comment type="subunit">
    <text evidence="10">Component of the NDC80 complex.</text>
</comment>
<evidence type="ECO:0000256" key="8">
    <source>
        <dbReference type="ARBA" id="ARBA00023306"/>
    </source>
</evidence>
<dbReference type="GO" id="GO:0051315">
    <property type="term" value="P:attachment of mitotic spindle microtubules to kinetochore"/>
    <property type="evidence" value="ECO:0007669"/>
    <property type="project" value="UniProtKB-UniRule"/>
</dbReference>
<evidence type="ECO:0000313" key="14">
    <source>
        <dbReference type="Proteomes" id="UP000504635"/>
    </source>
</evidence>
<dbReference type="OrthoDB" id="7459479at2759"/>
<keyword evidence="9 10" id="KW-0137">Centromere</keyword>
<evidence type="ECO:0000256" key="1">
    <source>
        <dbReference type="ARBA" id="ARBA00007050"/>
    </source>
</evidence>
<reference evidence="15" key="1">
    <citation type="submission" date="2025-08" db="UniProtKB">
        <authorList>
            <consortium name="RefSeq"/>
        </authorList>
    </citation>
    <scope>IDENTIFICATION</scope>
    <source>
        <tissue evidence="15">Gonads</tissue>
    </source>
</reference>
<evidence type="ECO:0000256" key="3">
    <source>
        <dbReference type="ARBA" id="ARBA00022618"/>
    </source>
</evidence>